<dbReference type="OrthoDB" id="2680086at2"/>
<protein>
    <submittedName>
        <fullName evidence="2">CPBP family intramembrane metalloprotease domain-containing protein</fullName>
    </submittedName>
</protein>
<dbReference type="PANTHER" id="PTHR43592:SF15">
    <property type="entry name" value="CAAX AMINO TERMINAL PROTEASE FAMILY PROTEIN"/>
    <property type="match status" value="1"/>
</dbReference>
<dbReference type="GO" id="GO:0004175">
    <property type="term" value="F:endopeptidase activity"/>
    <property type="evidence" value="ECO:0007669"/>
    <property type="project" value="UniProtKB-ARBA"/>
</dbReference>
<reference evidence="2 3" key="1">
    <citation type="submission" date="2018-01" db="EMBL/GenBank/DDBJ databases">
        <title>Draft genome sequence of Jishengella endophytica.</title>
        <authorList>
            <person name="Sahin N."/>
            <person name="Ay H."/>
            <person name="Saygin H."/>
        </authorList>
    </citation>
    <scope>NUCLEOTIDE SEQUENCE [LARGE SCALE GENOMIC DNA]</scope>
    <source>
        <strain evidence="2 3">DSM 45430</strain>
    </source>
</reference>
<dbReference type="PANTHER" id="PTHR43592">
    <property type="entry name" value="CAAX AMINO TERMINAL PROTEASE"/>
    <property type="match status" value="1"/>
</dbReference>
<dbReference type="InterPro" id="IPR003675">
    <property type="entry name" value="Rce1/LyrA-like_dom"/>
</dbReference>
<dbReference type="GO" id="GO:0080120">
    <property type="term" value="P:CAAX-box protein maturation"/>
    <property type="evidence" value="ECO:0007669"/>
    <property type="project" value="UniProtKB-ARBA"/>
</dbReference>
<gene>
    <name evidence="2" type="ORF">C1I93_05580</name>
</gene>
<comment type="caution">
    <text evidence="2">The sequence shown here is derived from an EMBL/GenBank/DDBJ whole genome shotgun (WGS) entry which is preliminary data.</text>
</comment>
<name>A0A2W2CJA1_9ACTN</name>
<sequence length="304" mass="32076">MIRMMTTLPQQPAPGVTPAPVPYHRLAHTGRHRWWRPALGTLLILAGLPLLLAGGVAAVGSIVVLAGGPRDFLDRSAEAELAFTLLPFAALLPLTLLAARWVQRRPAGTVSSVAGRLRGRWLATCLLLAVPVVGTSFGLLDMLPGDGTEFTWTGWPRVAAGLALVVLLVPLQVAGEEYFFRGWLVQAFGSWMRSPWPGVGLSSVVFGLVHGLDSGWSLVALIFYGVVSAVLTIRTGGLEAALGLHIVNNVSVIALIVVTGTMDANSVTTAPAAIVDMVAVMIYAEAALYLARRHGIKSGGAVRN</sequence>
<keyword evidence="2" id="KW-0482">Metalloprotease</keyword>
<dbReference type="Proteomes" id="UP000248627">
    <property type="component" value="Unassembled WGS sequence"/>
</dbReference>
<keyword evidence="3" id="KW-1185">Reference proteome</keyword>
<evidence type="ECO:0000313" key="3">
    <source>
        <dbReference type="Proteomes" id="UP000248627"/>
    </source>
</evidence>
<proteinExistence type="predicted"/>
<keyword evidence="2" id="KW-0378">Hydrolase</keyword>
<evidence type="ECO:0000259" key="1">
    <source>
        <dbReference type="Pfam" id="PF02517"/>
    </source>
</evidence>
<accession>A0A2W2CJA1</accession>
<keyword evidence="2" id="KW-0645">Protease</keyword>
<dbReference type="AlphaFoldDB" id="A0A2W2CJA1"/>
<organism evidence="2 3">
    <name type="scientific">Micromonospora endophytica</name>
    <dbReference type="NCBI Taxonomy" id="515350"/>
    <lineage>
        <taxon>Bacteria</taxon>
        <taxon>Bacillati</taxon>
        <taxon>Actinomycetota</taxon>
        <taxon>Actinomycetes</taxon>
        <taxon>Micromonosporales</taxon>
        <taxon>Micromonosporaceae</taxon>
        <taxon>Micromonospora</taxon>
    </lineage>
</organism>
<dbReference type="Pfam" id="PF02517">
    <property type="entry name" value="Rce1-like"/>
    <property type="match status" value="1"/>
</dbReference>
<dbReference type="GO" id="GO:0008237">
    <property type="term" value="F:metallopeptidase activity"/>
    <property type="evidence" value="ECO:0007669"/>
    <property type="project" value="UniProtKB-KW"/>
</dbReference>
<feature type="domain" description="CAAX prenyl protease 2/Lysostaphin resistance protein A-like" evidence="1">
    <location>
        <begin position="162"/>
        <end position="250"/>
    </location>
</feature>
<dbReference type="GO" id="GO:0006508">
    <property type="term" value="P:proteolysis"/>
    <property type="evidence" value="ECO:0007669"/>
    <property type="project" value="UniProtKB-KW"/>
</dbReference>
<dbReference type="EMBL" id="POTX01000022">
    <property type="protein sequence ID" value="PZF99541.1"/>
    <property type="molecule type" value="Genomic_DNA"/>
</dbReference>
<evidence type="ECO:0000313" key="2">
    <source>
        <dbReference type="EMBL" id="PZF99541.1"/>
    </source>
</evidence>